<evidence type="ECO:0000313" key="3">
    <source>
        <dbReference type="EMBL" id="CAB4241495.1"/>
    </source>
</evidence>
<reference evidence="3" key="1">
    <citation type="submission" date="2020-05" db="EMBL/GenBank/DDBJ databases">
        <authorList>
            <person name="Chiriac C."/>
            <person name="Salcher M."/>
            <person name="Ghai R."/>
            <person name="Kavagutti S V."/>
        </authorList>
    </citation>
    <scope>NUCLEOTIDE SEQUENCE</scope>
</reference>
<dbReference type="PROSITE" id="PS51462">
    <property type="entry name" value="NUDIX"/>
    <property type="match status" value="1"/>
</dbReference>
<evidence type="ECO:0000259" key="2">
    <source>
        <dbReference type="PROSITE" id="PS51462"/>
    </source>
</evidence>
<organism evidence="3">
    <name type="scientific">uncultured Caudovirales phage</name>
    <dbReference type="NCBI Taxonomy" id="2100421"/>
    <lineage>
        <taxon>Viruses</taxon>
        <taxon>Duplodnaviria</taxon>
        <taxon>Heunggongvirae</taxon>
        <taxon>Uroviricota</taxon>
        <taxon>Caudoviricetes</taxon>
        <taxon>Peduoviridae</taxon>
        <taxon>Maltschvirus</taxon>
        <taxon>Maltschvirus maltsch</taxon>
    </lineage>
</organism>
<dbReference type="Pfam" id="PF00293">
    <property type="entry name" value="NUDIX"/>
    <property type="match status" value="1"/>
</dbReference>
<dbReference type="SUPFAM" id="SSF55811">
    <property type="entry name" value="Nudix"/>
    <property type="match status" value="1"/>
</dbReference>
<dbReference type="EMBL" id="LR797824">
    <property type="protein sequence ID" value="CAB4241495.1"/>
    <property type="molecule type" value="Genomic_DNA"/>
</dbReference>
<dbReference type="CDD" id="cd02883">
    <property type="entry name" value="NUDIX_Hydrolase"/>
    <property type="match status" value="1"/>
</dbReference>
<dbReference type="InterPro" id="IPR015797">
    <property type="entry name" value="NUDIX_hydrolase-like_dom_sf"/>
</dbReference>
<dbReference type="PROSITE" id="PS00893">
    <property type="entry name" value="NUDIX_BOX"/>
    <property type="match status" value="1"/>
</dbReference>
<feature type="domain" description="Nudix hydrolase" evidence="2">
    <location>
        <begin position="1"/>
        <end position="131"/>
    </location>
</feature>
<gene>
    <name evidence="3" type="ORF">UFOVP71_33</name>
</gene>
<dbReference type="InterPro" id="IPR000086">
    <property type="entry name" value="NUDIX_hydrolase_dom"/>
</dbReference>
<dbReference type="InterPro" id="IPR020084">
    <property type="entry name" value="NUDIX_hydrolase_CS"/>
</dbReference>
<dbReference type="Gene3D" id="3.90.79.10">
    <property type="entry name" value="Nucleoside Triphosphate Pyrophosphohydrolase"/>
    <property type="match status" value="1"/>
</dbReference>
<protein>
    <submittedName>
        <fullName evidence="3">MutT NTP pyrophosphohydrolases including oxidative damage repair enzymes</fullName>
    </submittedName>
</protein>
<sequence>MRAVGALIVSKKTGRAMMQLRSPAETHSMCWGLWGGKLDGNEGDLNGLKRELCEELGFPGVPNTLAMSHVYTFTTRDKRFRHVSYLILCEDEFVPTLDSESAGYCWVNIWEWPQPLHRNTAKMFSSRGFKEALEGLLDDVKNN</sequence>
<accession>A0A6J5T9A2</accession>
<dbReference type="GO" id="GO:0016787">
    <property type="term" value="F:hydrolase activity"/>
    <property type="evidence" value="ECO:0007669"/>
    <property type="project" value="UniProtKB-KW"/>
</dbReference>
<name>A0A6J5T9A2_9CAUD</name>
<keyword evidence="1 3" id="KW-0378">Hydrolase</keyword>
<evidence type="ECO:0000256" key="1">
    <source>
        <dbReference type="ARBA" id="ARBA00022801"/>
    </source>
</evidence>
<proteinExistence type="predicted"/>